<dbReference type="RefSeq" id="XP_007508492.1">
    <property type="nucleotide sequence ID" value="XM_007508430.1"/>
</dbReference>
<proteinExistence type="predicted"/>
<accession>K8EQ95</accession>
<dbReference type="KEGG" id="bpg:Bathy16g00320"/>
<gene>
    <name evidence="2" type="ordered locus">Bathy16g00320</name>
</gene>
<protein>
    <submittedName>
        <fullName evidence="2">Uncharacterized protein</fullName>
    </submittedName>
</protein>
<dbReference type="EMBL" id="FO082263">
    <property type="protein sequence ID" value="CCO20109.1"/>
    <property type="molecule type" value="Genomic_DNA"/>
</dbReference>
<dbReference type="GeneID" id="19011181"/>
<keyword evidence="3" id="KW-1185">Reference proteome</keyword>
<evidence type="ECO:0000313" key="2">
    <source>
        <dbReference type="EMBL" id="CCO20109.1"/>
    </source>
</evidence>
<dbReference type="AlphaFoldDB" id="K8EQ95"/>
<sequence>MSAALSARRYVARHFLRSNGIISSSLSSLSSLSSNSLSRFSTSGSFPSSTSSSSSSESSSSSSSPEEDDTNNNNNNNNNNKDDDDDKEKNVTDKTLLSSFFALVHKKHPKDVPNDTEKLQKHFPSLGMTEFQSKMNGQFGKKIGMSVKERKRIAQYLNKFKNGLLKI</sequence>
<evidence type="ECO:0000256" key="1">
    <source>
        <dbReference type="SAM" id="MobiDB-lite"/>
    </source>
</evidence>
<evidence type="ECO:0000313" key="3">
    <source>
        <dbReference type="Proteomes" id="UP000198341"/>
    </source>
</evidence>
<reference evidence="2 3" key="1">
    <citation type="submission" date="2011-10" db="EMBL/GenBank/DDBJ databases">
        <authorList>
            <person name="Genoscope - CEA"/>
        </authorList>
    </citation>
    <scope>NUCLEOTIDE SEQUENCE [LARGE SCALE GENOMIC DNA]</scope>
    <source>
        <strain evidence="2 3">RCC 1105</strain>
    </source>
</reference>
<feature type="compositionally biased region" description="Low complexity" evidence="1">
    <location>
        <begin position="27"/>
        <end position="64"/>
    </location>
</feature>
<feature type="region of interest" description="Disordered" evidence="1">
    <location>
        <begin position="27"/>
        <end position="90"/>
    </location>
</feature>
<organism evidence="2 3">
    <name type="scientific">Bathycoccus prasinos</name>
    <dbReference type="NCBI Taxonomy" id="41875"/>
    <lineage>
        <taxon>Eukaryota</taxon>
        <taxon>Viridiplantae</taxon>
        <taxon>Chlorophyta</taxon>
        <taxon>Mamiellophyceae</taxon>
        <taxon>Mamiellales</taxon>
        <taxon>Bathycoccaceae</taxon>
        <taxon>Bathycoccus</taxon>
    </lineage>
</organism>
<dbReference type="Proteomes" id="UP000198341">
    <property type="component" value="Chromosome 16"/>
</dbReference>
<name>K8EQ95_9CHLO</name>